<feature type="domain" description="Hedgehog/Intein (Hint)" evidence="1">
    <location>
        <begin position="45"/>
        <end position="173"/>
    </location>
</feature>
<dbReference type="OrthoDB" id="7685535at2"/>
<accession>A0A0N8K7J3</accession>
<dbReference type="EMBL" id="FBYC01000004">
    <property type="protein sequence ID" value="CUX82331.1"/>
    <property type="molecule type" value="Genomic_DNA"/>
</dbReference>
<name>A0A0N8K7J3_9RHOB</name>
<proteinExistence type="predicted"/>
<sequence length="223" mass="24507">MTHHHPFGTTRDANTFPKSGSIAAISTTMQKDAALYAMALREDGLLPGTLVATGTGWRKIETVRPGEMVLTFDSGMQPVAEVHELTIPYHALPPHKAFIMVVPRGVLGNRRQIELLPLQEIIIESDFAEEQYGDPFVLIQALMLDGFDGIHRKPLHGDLSIYMPTFAQEQLIHTCGTALVTARAESDFSPFEASSNLPAREYTRLPLADLSALADSLKEERAA</sequence>
<dbReference type="EMBL" id="LJSG01000013">
    <property type="protein sequence ID" value="KPP91897.1"/>
    <property type="molecule type" value="Genomic_DNA"/>
</dbReference>
<evidence type="ECO:0000313" key="5">
    <source>
        <dbReference type="Proteomes" id="UP000182045"/>
    </source>
</evidence>
<dbReference type="Proteomes" id="UP000050413">
    <property type="component" value="Unassembled WGS sequence"/>
</dbReference>
<dbReference type="SUPFAM" id="SSF51294">
    <property type="entry name" value="Hedgehog/intein (Hint) domain"/>
    <property type="match status" value="1"/>
</dbReference>
<evidence type="ECO:0000313" key="2">
    <source>
        <dbReference type="EMBL" id="CUX82331.1"/>
    </source>
</evidence>
<dbReference type="InterPro" id="IPR036844">
    <property type="entry name" value="Hint_dom_sf"/>
</dbReference>
<dbReference type="RefSeq" id="WP_072246460.1">
    <property type="nucleotide sequence ID" value="NZ_FBYC01000004.1"/>
</dbReference>
<dbReference type="Pfam" id="PF13403">
    <property type="entry name" value="Hint_2"/>
    <property type="match status" value="1"/>
</dbReference>
<dbReference type="AlphaFoldDB" id="A0A0N8K7J3"/>
<reference evidence="2 5" key="2">
    <citation type="submission" date="2016-01" db="EMBL/GenBank/DDBJ databases">
        <authorList>
            <person name="Varghese N."/>
        </authorList>
    </citation>
    <scope>NUCLEOTIDE SEQUENCE [LARGE SCALE GENOMIC DNA]</scope>
    <source>
        <strain evidence="2 5">HL-91</strain>
    </source>
</reference>
<dbReference type="Proteomes" id="UP000182045">
    <property type="component" value="Unassembled WGS sequence"/>
</dbReference>
<reference evidence="3 4" key="1">
    <citation type="submission" date="2015-09" db="EMBL/GenBank/DDBJ databases">
        <title>Identification and resolution of microdiversity through metagenomic sequencing of parallel consortia.</title>
        <authorList>
            <person name="Nelson W.C."/>
            <person name="Romine M.F."/>
            <person name="Lindemann S.R."/>
        </authorList>
    </citation>
    <scope>NUCLEOTIDE SEQUENCE [LARGE SCALE GENOMIC DNA]</scope>
    <source>
        <strain evidence="3">HL-91</strain>
    </source>
</reference>
<organism evidence="3 4">
    <name type="scientific">Roseibaca calidilacus</name>
    <dbReference type="NCBI Taxonomy" id="1666912"/>
    <lineage>
        <taxon>Bacteria</taxon>
        <taxon>Pseudomonadati</taxon>
        <taxon>Pseudomonadota</taxon>
        <taxon>Alphaproteobacteria</taxon>
        <taxon>Rhodobacterales</taxon>
        <taxon>Paracoccaceae</taxon>
        <taxon>Roseinatronobacter</taxon>
    </lineage>
</organism>
<evidence type="ECO:0000313" key="4">
    <source>
        <dbReference type="Proteomes" id="UP000050413"/>
    </source>
</evidence>
<evidence type="ECO:0000313" key="3">
    <source>
        <dbReference type="EMBL" id="KPP91897.1"/>
    </source>
</evidence>
<protein>
    <submittedName>
        <fullName evidence="2 3">Hint domain</fullName>
    </submittedName>
</protein>
<keyword evidence="5" id="KW-1185">Reference proteome</keyword>
<evidence type="ECO:0000259" key="1">
    <source>
        <dbReference type="Pfam" id="PF13403"/>
    </source>
</evidence>
<gene>
    <name evidence="2" type="ORF">Ga0058931_2311</name>
    <name evidence="3" type="ORF">HLUCCA05_01900</name>
</gene>
<dbReference type="InterPro" id="IPR028992">
    <property type="entry name" value="Hedgehog/Intein_dom"/>
</dbReference>
<comment type="caution">
    <text evidence="3">The sequence shown here is derived from an EMBL/GenBank/DDBJ whole genome shotgun (WGS) entry which is preliminary data.</text>
</comment>
<dbReference type="STRING" id="1666912.Ga0058931_2311"/>